<reference evidence="2 3" key="1">
    <citation type="journal article" date="2020" name="ISME J.">
        <title>Comparative genomics reveals insights into cyanobacterial evolution and habitat adaptation.</title>
        <authorList>
            <person name="Chen M.Y."/>
            <person name="Teng W.K."/>
            <person name="Zhao L."/>
            <person name="Hu C.X."/>
            <person name="Zhou Y.K."/>
            <person name="Han B.P."/>
            <person name="Song L.R."/>
            <person name="Shu W.S."/>
        </authorList>
    </citation>
    <scope>NUCLEOTIDE SEQUENCE [LARGE SCALE GENOMIC DNA]</scope>
    <source>
        <strain evidence="2 3">FACHB-288</strain>
    </source>
</reference>
<evidence type="ECO:0000313" key="3">
    <source>
        <dbReference type="Proteomes" id="UP000658514"/>
    </source>
</evidence>
<evidence type="ECO:0000256" key="1">
    <source>
        <dbReference type="SAM" id="Phobius"/>
    </source>
</evidence>
<feature type="transmembrane region" description="Helical" evidence="1">
    <location>
        <begin position="12"/>
        <end position="33"/>
    </location>
</feature>
<proteinExistence type="predicted"/>
<keyword evidence="3" id="KW-1185">Reference proteome</keyword>
<keyword evidence="1" id="KW-0472">Membrane</keyword>
<name>A0ABR8AIW6_9CYAN</name>
<protein>
    <submittedName>
        <fullName evidence="2">DUF928 domain-containing protein</fullName>
    </submittedName>
</protein>
<dbReference type="RefSeq" id="WP_190550187.1">
    <property type="nucleotide sequence ID" value="NZ_CAWPNO010000109.1"/>
</dbReference>
<dbReference type="EMBL" id="JACJQH010000072">
    <property type="protein sequence ID" value="MBD2199967.1"/>
    <property type="molecule type" value="Genomic_DNA"/>
</dbReference>
<dbReference type="Proteomes" id="UP000658514">
    <property type="component" value="Unassembled WGS sequence"/>
</dbReference>
<keyword evidence="1" id="KW-0812">Transmembrane</keyword>
<dbReference type="InterPro" id="IPR010328">
    <property type="entry name" value="DUF928"/>
</dbReference>
<gene>
    <name evidence="2" type="ORF">H6G24_31610</name>
</gene>
<comment type="caution">
    <text evidence="2">The sequence shown here is derived from an EMBL/GenBank/DDBJ whole genome shotgun (WGS) entry which is preliminary data.</text>
</comment>
<accession>A0ABR8AIW6</accession>
<keyword evidence="1" id="KW-1133">Transmembrane helix</keyword>
<sequence length="255" mass="28420">MTQMQKYRRKVLLTNAIALILTSFLGSYLQVLAQEKAKKEPNFSGDGRPRKTASTGSRGDICYFTNKPLKLLVHQNPNNGATTASERPTFWIYVPYKKVPENAFKFNLKDPSGKDYPLKVAGGINSPGIISITLPKEIPALEINKDYQWTFSVDCSIVTGVSSKVPDEIIGWVKRVPLDSSIVTKIEQASPSDRSKIYADQGIWYDTLNTLAEALRNDPKNPQLLASWKELLGYSTVNLKDFDSEPITPCCTAQQ</sequence>
<organism evidence="2 3">
    <name type="scientific">Calothrix parietina FACHB-288</name>
    <dbReference type="NCBI Taxonomy" id="2692896"/>
    <lineage>
        <taxon>Bacteria</taxon>
        <taxon>Bacillati</taxon>
        <taxon>Cyanobacteriota</taxon>
        <taxon>Cyanophyceae</taxon>
        <taxon>Nostocales</taxon>
        <taxon>Calotrichaceae</taxon>
        <taxon>Calothrix</taxon>
    </lineage>
</organism>
<evidence type="ECO:0000313" key="2">
    <source>
        <dbReference type="EMBL" id="MBD2199967.1"/>
    </source>
</evidence>
<dbReference type="Pfam" id="PF06051">
    <property type="entry name" value="DUF928"/>
    <property type="match status" value="1"/>
</dbReference>